<evidence type="ECO:0000259" key="12">
    <source>
        <dbReference type="PROSITE" id="PS51371"/>
    </source>
</evidence>
<dbReference type="GO" id="GO:0005254">
    <property type="term" value="F:chloride channel activity"/>
    <property type="evidence" value="ECO:0007669"/>
    <property type="project" value="UniProtKB-KW"/>
</dbReference>
<evidence type="ECO:0000256" key="5">
    <source>
        <dbReference type="ARBA" id="ARBA00023065"/>
    </source>
</evidence>
<dbReference type="CDD" id="cd00400">
    <property type="entry name" value="Voltage_gated_ClC"/>
    <property type="match status" value="1"/>
</dbReference>
<evidence type="ECO:0000256" key="8">
    <source>
        <dbReference type="ARBA" id="ARBA00023214"/>
    </source>
</evidence>
<feature type="transmembrane region" description="Helical" evidence="11">
    <location>
        <begin position="380"/>
        <end position="407"/>
    </location>
</feature>
<gene>
    <name evidence="13" type="ORF">JW984_01390</name>
</gene>
<keyword evidence="4 11" id="KW-1133">Transmembrane helix</keyword>
<dbReference type="PANTHER" id="PTHR43427:SF6">
    <property type="entry name" value="CHLORIDE CHANNEL PROTEIN CLC-E"/>
    <property type="match status" value="1"/>
</dbReference>
<evidence type="ECO:0000256" key="6">
    <source>
        <dbReference type="ARBA" id="ARBA00023136"/>
    </source>
</evidence>
<dbReference type="Proteomes" id="UP000809273">
    <property type="component" value="Unassembled WGS sequence"/>
</dbReference>
<evidence type="ECO:0000313" key="13">
    <source>
        <dbReference type="EMBL" id="MBN1571828.1"/>
    </source>
</evidence>
<dbReference type="AlphaFoldDB" id="A0A9D8KCU1"/>
<evidence type="ECO:0000256" key="10">
    <source>
        <dbReference type="PROSITE-ProRule" id="PRU00703"/>
    </source>
</evidence>
<evidence type="ECO:0000256" key="4">
    <source>
        <dbReference type="ARBA" id="ARBA00022989"/>
    </source>
</evidence>
<evidence type="ECO:0000313" key="14">
    <source>
        <dbReference type="Proteomes" id="UP000809273"/>
    </source>
</evidence>
<protein>
    <submittedName>
        <fullName evidence="13">Chloride channel protein</fullName>
    </submittedName>
</protein>
<dbReference type="PRINTS" id="PR00762">
    <property type="entry name" value="CLCHANNEL"/>
</dbReference>
<comment type="caution">
    <text evidence="13">The sequence shown here is derived from an EMBL/GenBank/DDBJ whole genome shotgun (WGS) entry which is preliminary data.</text>
</comment>
<evidence type="ECO:0000256" key="2">
    <source>
        <dbReference type="ARBA" id="ARBA00022448"/>
    </source>
</evidence>
<keyword evidence="10" id="KW-0129">CBS domain</keyword>
<keyword evidence="5" id="KW-0406">Ion transport</keyword>
<keyword evidence="9" id="KW-0407">Ion channel</keyword>
<evidence type="ECO:0000256" key="1">
    <source>
        <dbReference type="ARBA" id="ARBA00004141"/>
    </source>
</evidence>
<feature type="transmembrane region" description="Helical" evidence="11">
    <location>
        <begin position="323"/>
        <end position="344"/>
    </location>
</feature>
<feature type="domain" description="CBS" evidence="12">
    <location>
        <begin position="468"/>
        <end position="524"/>
    </location>
</feature>
<evidence type="ECO:0000256" key="7">
    <source>
        <dbReference type="ARBA" id="ARBA00023173"/>
    </source>
</evidence>
<evidence type="ECO:0000256" key="9">
    <source>
        <dbReference type="ARBA" id="ARBA00023303"/>
    </source>
</evidence>
<sequence length="596" mass="64934">MIELKKKIFHLSERFEQTQNAFVFTLAIIIGIMGGFGAAGFRYLILLLQEVFYGDFTNYLYRIIETPWYWKLLVPAGAGLALGPLIYKYKVLKGHGVPEVMDAVVTKGGRLPPFTFLFKTLASAVTIASGGSVGREGPIVMIGASMGSNMGQLFRTSTQRMRTFVACGAASGIAATFNAPIAGVIFSLEIIVGEITLEHFSPIVVSSVIATAISRWLLGNAPSLIVPAYELASFKELGNYAVLGLCAALVAILFTNFLYKTEDFVDGINIPEYFKPAVGGLVIGTLAIIGFPHIFGVGYETIDKLLVNDMEGINLLNFKQNTIWIFLIILIFVKIFATSTTLATGGSGGIFAPSLFIGATVGAALGNLFNILMPGTTGDVGAYAVVGMGALVAGTTHGPLTAMMIIFEMTGNYEIILPLMTACVTSTMVARAIQKDSIYTMKLVRRGVNILEGREQNVLKSLNVKGVMHTDFKKIPESMSCSSIIDLVSGSRDFYFPVINETGEMTGVFSLNDIRKFMKEEEHLKHLIIAKDIAATDVITTFPDENLSEVIKKFSKLNIDEIPVMESRDSSRVVAMIKRKDVIDAYNREMVRRDIE</sequence>
<feature type="transmembrane region" description="Helical" evidence="11">
    <location>
        <begin position="279"/>
        <end position="302"/>
    </location>
</feature>
<dbReference type="Gene3D" id="1.10.3080.10">
    <property type="entry name" value="Clc chloride channel"/>
    <property type="match status" value="1"/>
</dbReference>
<feature type="transmembrane region" description="Helical" evidence="11">
    <location>
        <begin position="350"/>
        <end position="373"/>
    </location>
</feature>
<dbReference type="InterPro" id="IPR001807">
    <property type="entry name" value="ClC"/>
</dbReference>
<dbReference type="GO" id="GO:0034707">
    <property type="term" value="C:chloride channel complex"/>
    <property type="evidence" value="ECO:0007669"/>
    <property type="project" value="UniProtKB-KW"/>
</dbReference>
<feature type="transmembrane region" description="Helical" evidence="11">
    <location>
        <begin position="200"/>
        <end position="218"/>
    </location>
</feature>
<dbReference type="PROSITE" id="PS51371">
    <property type="entry name" value="CBS"/>
    <property type="match status" value="2"/>
</dbReference>
<dbReference type="SMART" id="SM00116">
    <property type="entry name" value="CBS"/>
    <property type="match status" value="2"/>
</dbReference>
<dbReference type="Gene3D" id="3.10.580.10">
    <property type="entry name" value="CBS-domain"/>
    <property type="match status" value="1"/>
</dbReference>
<dbReference type="Pfam" id="PF00654">
    <property type="entry name" value="Voltage_CLC"/>
    <property type="match status" value="1"/>
</dbReference>
<dbReference type="InterPro" id="IPR014743">
    <property type="entry name" value="Cl-channel_core"/>
</dbReference>
<feature type="transmembrane region" description="Helical" evidence="11">
    <location>
        <begin position="164"/>
        <end position="188"/>
    </location>
</feature>
<keyword evidence="2" id="KW-0813">Transport</keyword>
<organism evidence="13 14">
    <name type="scientific">Candidatus Zymogenus saltonus</name>
    <dbReference type="NCBI Taxonomy" id="2844893"/>
    <lineage>
        <taxon>Bacteria</taxon>
        <taxon>Deltaproteobacteria</taxon>
        <taxon>Candidatus Zymogenia</taxon>
        <taxon>Candidatus Zymogeniales</taxon>
        <taxon>Candidatus Zymogenaceae</taxon>
        <taxon>Candidatus Zymogenus</taxon>
    </lineage>
</organism>
<proteinExistence type="predicted"/>
<feature type="transmembrane region" description="Helical" evidence="11">
    <location>
        <begin position="68"/>
        <end position="87"/>
    </location>
</feature>
<dbReference type="SUPFAM" id="SSF54631">
    <property type="entry name" value="CBS-domain pair"/>
    <property type="match status" value="1"/>
</dbReference>
<dbReference type="EMBL" id="JAFGIX010000007">
    <property type="protein sequence ID" value="MBN1571828.1"/>
    <property type="molecule type" value="Genomic_DNA"/>
</dbReference>
<evidence type="ECO:0000256" key="3">
    <source>
        <dbReference type="ARBA" id="ARBA00022692"/>
    </source>
</evidence>
<evidence type="ECO:0000256" key="11">
    <source>
        <dbReference type="SAM" id="Phobius"/>
    </source>
</evidence>
<dbReference type="InterPro" id="IPR000644">
    <property type="entry name" value="CBS_dom"/>
</dbReference>
<dbReference type="InterPro" id="IPR046342">
    <property type="entry name" value="CBS_dom_sf"/>
</dbReference>
<feature type="transmembrane region" description="Helical" evidence="11">
    <location>
        <begin position="239"/>
        <end position="259"/>
    </location>
</feature>
<accession>A0A9D8KCU1</accession>
<dbReference type="InterPro" id="IPR050368">
    <property type="entry name" value="ClC-type_chloride_channel"/>
</dbReference>
<feature type="domain" description="CBS" evidence="12">
    <location>
        <begin position="534"/>
        <end position="595"/>
    </location>
</feature>
<feature type="transmembrane region" description="Helical" evidence="11">
    <location>
        <begin position="21"/>
        <end position="48"/>
    </location>
</feature>
<keyword evidence="8" id="KW-0868">Chloride</keyword>
<reference evidence="13" key="2">
    <citation type="submission" date="2021-01" db="EMBL/GenBank/DDBJ databases">
        <authorList>
            <person name="Hahn C.R."/>
            <person name="Youssef N.H."/>
            <person name="Elshahed M."/>
        </authorList>
    </citation>
    <scope>NUCLEOTIDE SEQUENCE</scope>
    <source>
        <strain evidence="13">Zod_Metabat.24</strain>
    </source>
</reference>
<dbReference type="Pfam" id="PF00571">
    <property type="entry name" value="CBS"/>
    <property type="match status" value="2"/>
</dbReference>
<reference evidence="13" key="1">
    <citation type="journal article" date="2021" name="Environ. Microbiol.">
        <title>Genomic characterization of three novel Desulfobacterota classes expand the metabolic and phylogenetic diversity of the phylum.</title>
        <authorList>
            <person name="Murphy C.L."/>
            <person name="Biggerstaff J."/>
            <person name="Eichhorn A."/>
            <person name="Ewing E."/>
            <person name="Shahan R."/>
            <person name="Soriano D."/>
            <person name="Stewart S."/>
            <person name="VanMol K."/>
            <person name="Walker R."/>
            <person name="Walters P."/>
            <person name="Elshahed M.S."/>
            <person name="Youssef N.H."/>
        </authorList>
    </citation>
    <scope>NUCLEOTIDE SEQUENCE</scope>
    <source>
        <strain evidence="13">Zod_Metabat.24</strain>
    </source>
</reference>
<name>A0A9D8KCU1_9DELT</name>
<dbReference type="PANTHER" id="PTHR43427">
    <property type="entry name" value="CHLORIDE CHANNEL PROTEIN CLC-E"/>
    <property type="match status" value="1"/>
</dbReference>
<keyword evidence="6 11" id="KW-0472">Membrane</keyword>
<keyword evidence="3 11" id="KW-0812">Transmembrane</keyword>
<dbReference type="SUPFAM" id="SSF81340">
    <property type="entry name" value="Clc chloride channel"/>
    <property type="match status" value="1"/>
</dbReference>
<feature type="transmembrane region" description="Helical" evidence="11">
    <location>
        <begin position="413"/>
        <end position="433"/>
    </location>
</feature>
<keyword evidence="7" id="KW-0869">Chloride channel</keyword>
<comment type="subcellular location">
    <subcellularLocation>
        <location evidence="1">Membrane</location>
        <topology evidence="1">Multi-pass membrane protein</topology>
    </subcellularLocation>
</comment>